<feature type="signal peptide" evidence="1">
    <location>
        <begin position="1"/>
        <end position="19"/>
    </location>
</feature>
<reference evidence="2 3" key="1">
    <citation type="submission" date="2019-04" db="EMBL/GenBank/DDBJ databases">
        <title>High contiguity whole genome sequence and gene annotation resource for two Venturia nashicola isolates.</title>
        <authorList>
            <person name="Prokchorchik M."/>
            <person name="Won K."/>
            <person name="Lee Y."/>
            <person name="Choi E.D."/>
            <person name="Segonzac C."/>
            <person name="Sohn K.H."/>
        </authorList>
    </citation>
    <scope>NUCLEOTIDE SEQUENCE [LARGE SCALE GENOMIC DNA]</scope>
    <source>
        <strain evidence="2 3">PRI2</strain>
    </source>
</reference>
<comment type="caution">
    <text evidence="2">The sequence shown here is derived from an EMBL/GenBank/DDBJ whole genome shotgun (WGS) entry which is preliminary data.</text>
</comment>
<name>A0A4Z1PBL1_9PEZI</name>
<dbReference type="AlphaFoldDB" id="A0A4Z1PBL1"/>
<keyword evidence="1" id="KW-0732">Signal</keyword>
<dbReference type="Proteomes" id="UP000298493">
    <property type="component" value="Unassembled WGS sequence"/>
</dbReference>
<feature type="chain" id="PRO_5021383589" evidence="1">
    <location>
        <begin position="20"/>
        <end position="105"/>
    </location>
</feature>
<evidence type="ECO:0000256" key="1">
    <source>
        <dbReference type="SAM" id="SignalP"/>
    </source>
</evidence>
<organism evidence="2 3">
    <name type="scientific">Venturia nashicola</name>
    <dbReference type="NCBI Taxonomy" id="86259"/>
    <lineage>
        <taxon>Eukaryota</taxon>
        <taxon>Fungi</taxon>
        <taxon>Dikarya</taxon>
        <taxon>Ascomycota</taxon>
        <taxon>Pezizomycotina</taxon>
        <taxon>Dothideomycetes</taxon>
        <taxon>Pleosporomycetidae</taxon>
        <taxon>Venturiales</taxon>
        <taxon>Venturiaceae</taxon>
        <taxon>Venturia</taxon>
    </lineage>
</organism>
<sequence>MRFTTFISLALAGFSLTNALVMPSLGNDVPKVDESIGGKHPAEKLPTGKELQKVFCEKLNTIAEAKECALNLKICRSTYQNKERKTVCEVGVMNKFSAPKKGKGN</sequence>
<keyword evidence="3" id="KW-1185">Reference proteome</keyword>
<dbReference type="EMBL" id="SNSC02000005">
    <property type="protein sequence ID" value="TID24489.1"/>
    <property type="molecule type" value="Genomic_DNA"/>
</dbReference>
<evidence type="ECO:0000313" key="2">
    <source>
        <dbReference type="EMBL" id="TID24489.1"/>
    </source>
</evidence>
<protein>
    <submittedName>
        <fullName evidence="2">Cellophane-induced protein 1-like 1</fullName>
    </submittedName>
</protein>
<evidence type="ECO:0000313" key="3">
    <source>
        <dbReference type="Proteomes" id="UP000298493"/>
    </source>
</evidence>
<gene>
    <name evidence="2" type="ORF">E6O75_ATG02854</name>
</gene>
<accession>A0A4Z1PBL1</accession>
<proteinExistence type="predicted"/>